<evidence type="ECO:0000313" key="3">
    <source>
        <dbReference type="Proteomes" id="UP000038010"/>
    </source>
</evidence>
<feature type="compositionally biased region" description="Polar residues" evidence="1">
    <location>
        <begin position="61"/>
        <end position="76"/>
    </location>
</feature>
<feature type="compositionally biased region" description="Low complexity" evidence="1">
    <location>
        <begin position="220"/>
        <end position="230"/>
    </location>
</feature>
<dbReference type="EMBL" id="LFJN01000006">
    <property type="protein sequence ID" value="KPI42820.1"/>
    <property type="molecule type" value="Genomic_DNA"/>
</dbReference>
<feature type="region of interest" description="Disordered" evidence="1">
    <location>
        <begin position="14"/>
        <end position="161"/>
    </location>
</feature>
<dbReference type="RefSeq" id="XP_018002783.1">
    <property type="nucleotide sequence ID" value="XM_018141717.1"/>
</dbReference>
<feature type="region of interest" description="Disordered" evidence="1">
    <location>
        <begin position="203"/>
        <end position="230"/>
    </location>
</feature>
<feature type="compositionally biased region" description="Polar residues" evidence="1">
    <location>
        <begin position="29"/>
        <end position="45"/>
    </location>
</feature>
<dbReference type="GeneID" id="28733597"/>
<dbReference type="Proteomes" id="UP000038010">
    <property type="component" value="Unassembled WGS sequence"/>
</dbReference>
<feature type="compositionally biased region" description="Basic and acidic residues" evidence="1">
    <location>
        <begin position="87"/>
        <end position="99"/>
    </location>
</feature>
<evidence type="ECO:0000256" key="1">
    <source>
        <dbReference type="SAM" id="MobiDB-lite"/>
    </source>
</evidence>
<keyword evidence="3" id="KW-1185">Reference proteome</keyword>
<dbReference type="VEuPathDB" id="FungiDB:AB675_1799"/>
<feature type="compositionally biased region" description="Polar residues" evidence="1">
    <location>
        <begin position="255"/>
        <end position="265"/>
    </location>
</feature>
<organism evidence="2 3">
    <name type="scientific">Cyphellophora attinorum</name>
    <dbReference type="NCBI Taxonomy" id="1664694"/>
    <lineage>
        <taxon>Eukaryota</taxon>
        <taxon>Fungi</taxon>
        <taxon>Dikarya</taxon>
        <taxon>Ascomycota</taxon>
        <taxon>Pezizomycotina</taxon>
        <taxon>Eurotiomycetes</taxon>
        <taxon>Chaetothyriomycetidae</taxon>
        <taxon>Chaetothyriales</taxon>
        <taxon>Cyphellophoraceae</taxon>
        <taxon>Cyphellophora</taxon>
    </lineage>
</organism>
<proteinExistence type="predicted"/>
<protein>
    <submittedName>
        <fullName evidence="2">Uncharacterized protein</fullName>
    </submittedName>
</protein>
<gene>
    <name evidence="2" type="ORF">AB675_1799</name>
</gene>
<dbReference type="AlphaFoldDB" id="A0A0N1HD47"/>
<feature type="compositionally biased region" description="Basic residues" evidence="1">
    <location>
        <begin position="129"/>
        <end position="158"/>
    </location>
</feature>
<comment type="caution">
    <text evidence="2">The sequence shown here is derived from an EMBL/GenBank/DDBJ whole genome shotgun (WGS) entry which is preliminary data.</text>
</comment>
<accession>A0A0N1HD47</accession>
<feature type="compositionally biased region" description="Basic and acidic residues" evidence="1">
    <location>
        <begin position="112"/>
        <end position="128"/>
    </location>
</feature>
<name>A0A0N1HD47_9EURO</name>
<sequence>MTSPKLIEVTNLQTLRLQSDAAGPAQRDVASTNNHEASAVSTTNLSHEKASTPANLDKSSRTSTNSSQARAPSHDTSPADPGGPSPRSDHTNHSKDRLIGRIPAQTGDAEEQSARDRQTREERREARHLARTHRKAQRAAKHAEKKRARLATGRRRSGFVHVEPGKEQLWFEAGGPGKTAPEKILTERRMAKVEVVKSWGPMDNLKLMSTKASPEEEWSPSRSSSLPNSPSLRLPTWLSYFNCHPGRSSKPLPDKSNQASASSNS</sequence>
<evidence type="ECO:0000313" key="2">
    <source>
        <dbReference type="EMBL" id="KPI42820.1"/>
    </source>
</evidence>
<feature type="region of interest" description="Disordered" evidence="1">
    <location>
        <begin position="245"/>
        <end position="265"/>
    </location>
</feature>
<reference evidence="2 3" key="1">
    <citation type="submission" date="2015-06" db="EMBL/GenBank/DDBJ databases">
        <title>Draft genome of the ant-associated black yeast Phialophora attae CBS 131958.</title>
        <authorList>
            <person name="Moreno L.F."/>
            <person name="Stielow B.J."/>
            <person name="de Hoog S."/>
            <person name="Vicente V.A."/>
            <person name="Weiss V.A."/>
            <person name="de Vries M."/>
            <person name="Cruz L.M."/>
            <person name="Souza E.M."/>
        </authorList>
    </citation>
    <scope>NUCLEOTIDE SEQUENCE [LARGE SCALE GENOMIC DNA]</scope>
    <source>
        <strain evidence="2 3">CBS 131958</strain>
    </source>
</reference>